<accession>A0A7C3FWU9</accession>
<comment type="similarity">
    <text evidence="2">Belongs to the ABC-4 integral membrane protein family. LolC/E subfamily.</text>
</comment>
<dbReference type="InterPro" id="IPR051447">
    <property type="entry name" value="Lipoprotein-release_system"/>
</dbReference>
<evidence type="ECO:0000313" key="9">
    <source>
        <dbReference type="EMBL" id="HFB53210.1"/>
    </source>
</evidence>
<reference evidence="9" key="1">
    <citation type="journal article" date="2020" name="mSystems">
        <title>Genome- and Community-Level Interaction Insights into Carbon Utilization and Element Cycling Functions of Hydrothermarchaeota in Hydrothermal Sediment.</title>
        <authorList>
            <person name="Zhou Z."/>
            <person name="Liu Y."/>
            <person name="Xu W."/>
            <person name="Pan J."/>
            <person name="Luo Z.H."/>
            <person name="Li M."/>
        </authorList>
    </citation>
    <scope>NUCLEOTIDE SEQUENCE [LARGE SCALE GENOMIC DNA]</scope>
    <source>
        <strain evidence="9">HyVt-507</strain>
    </source>
</reference>
<dbReference type="GO" id="GO:0044874">
    <property type="term" value="P:lipoprotein localization to outer membrane"/>
    <property type="evidence" value="ECO:0007669"/>
    <property type="project" value="TreeGrafter"/>
</dbReference>
<dbReference type="EMBL" id="DRNH01000035">
    <property type="protein sequence ID" value="HFB53210.1"/>
    <property type="molecule type" value="Genomic_DNA"/>
</dbReference>
<evidence type="ECO:0000256" key="2">
    <source>
        <dbReference type="ARBA" id="ARBA00005236"/>
    </source>
</evidence>
<evidence type="ECO:0000256" key="6">
    <source>
        <dbReference type="ARBA" id="ARBA00023136"/>
    </source>
</evidence>
<dbReference type="AlphaFoldDB" id="A0A7C3FWU9"/>
<feature type="non-terminal residue" evidence="9">
    <location>
        <position position="1"/>
    </location>
</feature>
<feature type="domain" description="ABC3 transporter permease C-terminal" evidence="8">
    <location>
        <begin position="17"/>
        <end position="122"/>
    </location>
</feature>
<evidence type="ECO:0000256" key="5">
    <source>
        <dbReference type="ARBA" id="ARBA00022989"/>
    </source>
</evidence>
<protein>
    <submittedName>
        <fullName evidence="9">FtsX-like permease family protein</fullName>
    </submittedName>
</protein>
<comment type="subcellular location">
    <subcellularLocation>
        <location evidence="1">Cell membrane</location>
        <topology evidence="1">Multi-pass membrane protein</topology>
    </subcellularLocation>
</comment>
<dbReference type="Proteomes" id="UP000886390">
    <property type="component" value="Unassembled WGS sequence"/>
</dbReference>
<keyword evidence="6 7" id="KW-0472">Membrane</keyword>
<evidence type="ECO:0000256" key="1">
    <source>
        <dbReference type="ARBA" id="ARBA00004651"/>
    </source>
</evidence>
<feature type="transmembrane region" description="Helical" evidence="7">
    <location>
        <begin position="46"/>
        <end position="66"/>
    </location>
</feature>
<dbReference type="PANTHER" id="PTHR30489:SF0">
    <property type="entry name" value="LIPOPROTEIN-RELEASING SYSTEM TRANSMEMBRANE PROTEIN LOLE"/>
    <property type="match status" value="1"/>
</dbReference>
<proteinExistence type="inferred from homology"/>
<dbReference type="GO" id="GO:0098797">
    <property type="term" value="C:plasma membrane protein complex"/>
    <property type="evidence" value="ECO:0007669"/>
    <property type="project" value="TreeGrafter"/>
</dbReference>
<evidence type="ECO:0000256" key="4">
    <source>
        <dbReference type="ARBA" id="ARBA00022692"/>
    </source>
</evidence>
<keyword evidence="5 7" id="KW-1133">Transmembrane helix</keyword>
<comment type="caution">
    <text evidence="9">The sequence shown here is derived from an EMBL/GenBank/DDBJ whole genome shotgun (WGS) entry which is preliminary data.</text>
</comment>
<dbReference type="PANTHER" id="PTHR30489">
    <property type="entry name" value="LIPOPROTEIN-RELEASING SYSTEM TRANSMEMBRANE PROTEIN LOLE"/>
    <property type="match status" value="1"/>
</dbReference>
<keyword evidence="4 7" id="KW-0812">Transmembrane</keyword>
<dbReference type="InterPro" id="IPR003838">
    <property type="entry name" value="ABC3_permease_C"/>
</dbReference>
<name>A0A7C3FWU9_9BACT</name>
<organism evidence="9">
    <name type="scientific">Sulfurimonas autotrophica</name>
    <dbReference type="NCBI Taxonomy" id="202747"/>
    <lineage>
        <taxon>Bacteria</taxon>
        <taxon>Pseudomonadati</taxon>
        <taxon>Campylobacterota</taxon>
        <taxon>Epsilonproteobacteria</taxon>
        <taxon>Campylobacterales</taxon>
        <taxon>Sulfurimonadaceae</taxon>
        <taxon>Sulfurimonas</taxon>
    </lineage>
</organism>
<evidence type="ECO:0000259" key="8">
    <source>
        <dbReference type="Pfam" id="PF02687"/>
    </source>
</evidence>
<dbReference type="Pfam" id="PF02687">
    <property type="entry name" value="FtsX"/>
    <property type="match status" value="1"/>
</dbReference>
<gene>
    <name evidence="9" type="ORF">ENJ67_00625</name>
</gene>
<feature type="transmembrane region" description="Helical" evidence="7">
    <location>
        <begin position="94"/>
        <end position="114"/>
    </location>
</feature>
<keyword evidence="3" id="KW-1003">Cell membrane</keyword>
<sequence>IFTFFVIIYDKANGLSSEEKREIGILKALGWRVEDVLHAKFYEASLISLFSFILGVGLAFVYVFVLKAPLLGDIFMHENLLDIHIFRLDVYVELSYVLLIFLLSVPIYIAATLIPSWRVATLDADEVMR</sequence>
<evidence type="ECO:0000256" key="7">
    <source>
        <dbReference type="SAM" id="Phobius"/>
    </source>
</evidence>
<evidence type="ECO:0000256" key="3">
    <source>
        <dbReference type="ARBA" id="ARBA00022475"/>
    </source>
</evidence>